<dbReference type="KEGG" id="lpil:LIP_3222"/>
<dbReference type="Proteomes" id="UP000065807">
    <property type="component" value="Chromosome"/>
</dbReference>
<name>A0A0K2SQD2_LIMPI</name>
<accession>A0A0K2SQD2</accession>
<dbReference type="Pfam" id="PF03576">
    <property type="entry name" value="Peptidase_S58"/>
    <property type="match status" value="1"/>
</dbReference>
<proteinExistence type="inferred from homology"/>
<keyword evidence="3" id="KW-1185">Reference proteome</keyword>
<reference evidence="3" key="1">
    <citation type="submission" date="2015-07" db="EMBL/GenBank/DDBJ databases">
        <title>Complete genome sequence and phylogenetic analysis of Limnochorda pilosa.</title>
        <authorList>
            <person name="Watanabe M."/>
            <person name="Kojima H."/>
            <person name="Fukui M."/>
        </authorList>
    </citation>
    <scope>NUCLEOTIDE SEQUENCE [LARGE SCALE GENOMIC DNA]</scope>
    <source>
        <strain evidence="3">HC45</strain>
    </source>
</reference>
<evidence type="ECO:0000256" key="1">
    <source>
        <dbReference type="ARBA" id="ARBA00007068"/>
    </source>
</evidence>
<dbReference type="OrthoDB" id="9808347at2"/>
<dbReference type="STRING" id="1555112.LIP_3222"/>
<protein>
    <submittedName>
        <fullName evidence="2">Peptidase S58 DmpA</fullName>
    </submittedName>
</protein>
<dbReference type="CDD" id="cd02252">
    <property type="entry name" value="nylC_like"/>
    <property type="match status" value="1"/>
</dbReference>
<gene>
    <name evidence="2" type="ORF">LIP_3222</name>
</gene>
<comment type="similarity">
    <text evidence="1">Belongs to the peptidase S58 family.</text>
</comment>
<dbReference type="RefSeq" id="WP_068140281.1">
    <property type="nucleotide sequence ID" value="NZ_AP014924.1"/>
</dbReference>
<dbReference type="InterPro" id="IPR005321">
    <property type="entry name" value="Peptidase_S58_DmpA"/>
</dbReference>
<dbReference type="EMBL" id="AP014924">
    <property type="protein sequence ID" value="BAS29039.1"/>
    <property type="molecule type" value="Genomic_DNA"/>
</dbReference>
<dbReference type="SUPFAM" id="SSF56266">
    <property type="entry name" value="DmpA/ArgJ-like"/>
    <property type="match status" value="1"/>
</dbReference>
<organism evidence="2 3">
    <name type="scientific">Limnochorda pilosa</name>
    <dbReference type="NCBI Taxonomy" id="1555112"/>
    <lineage>
        <taxon>Bacteria</taxon>
        <taxon>Bacillati</taxon>
        <taxon>Bacillota</taxon>
        <taxon>Limnochordia</taxon>
        <taxon>Limnochordales</taxon>
        <taxon>Limnochordaceae</taxon>
        <taxon>Limnochorda</taxon>
    </lineage>
</organism>
<dbReference type="PANTHER" id="PTHR36512">
    <property type="entry name" value="D-AMINOPEPTIDASE"/>
    <property type="match status" value="1"/>
</dbReference>
<dbReference type="Gene3D" id="3.60.70.12">
    <property type="entry name" value="L-amino peptidase D-ALA esterase/amidase"/>
    <property type="match status" value="1"/>
</dbReference>
<evidence type="ECO:0000313" key="3">
    <source>
        <dbReference type="Proteomes" id="UP000065807"/>
    </source>
</evidence>
<dbReference type="InterPro" id="IPR016117">
    <property type="entry name" value="ArgJ-like_dom_sf"/>
</dbReference>
<dbReference type="PANTHER" id="PTHR36512:SF3">
    <property type="entry name" value="BLR5678 PROTEIN"/>
    <property type="match status" value="1"/>
</dbReference>
<evidence type="ECO:0000313" key="2">
    <source>
        <dbReference type="EMBL" id="BAS29039.1"/>
    </source>
</evidence>
<sequence>MHPGSTNSLTDVRGLKVGHATDLDRLTGTTVILCEAGAVAGVDVRGSAPGTREVALLDPVHLVERVHAVVLSGGSAFGLDAAGGVLRVLADRGVGLPVGSGRVVPIVPAAILFDLGRGRVDRPPGPDDGEAAVRAALAPSGAGPVPQGNVGAGTGAVVGGLKGGVGSASVVLADGATVAALVAVNALGLPCDPRTGEIYARFLELNGEFGGLRPPRPDEPALPLPDPMAGPFLAGSQTTLGVVATDAALSKPQAAKLAQMAHDGLARAIRPSHTMFDGDTFFALATGQGAAVDPAALSRLGAAAADAVSRAVIHAVLRAESVGSLRRYLDRFPTARG</sequence>
<dbReference type="AlphaFoldDB" id="A0A0K2SQD2"/>
<dbReference type="GO" id="GO:0004177">
    <property type="term" value="F:aminopeptidase activity"/>
    <property type="evidence" value="ECO:0007669"/>
    <property type="project" value="TreeGrafter"/>
</dbReference>
<reference evidence="3" key="2">
    <citation type="journal article" date="2016" name="Int. J. Syst. Evol. Microbiol.">
        <title>Complete genome sequence and cell structure of Limnochorda pilosa, a Gram-negative spore-former within the phylum Firmicutes.</title>
        <authorList>
            <person name="Watanabe M."/>
            <person name="Kojima H."/>
            <person name="Fukui M."/>
        </authorList>
    </citation>
    <scope>NUCLEOTIDE SEQUENCE [LARGE SCALE GENOMIC DNA]</scope>
    <source>
        <strain evidence="3">HC45</strain>
    </source>
</reference>